<evidence type="ECO:0000313" key="6">
    <source>
        <dbReference type="EMBL" id="KAF2105873.1"/>
    </source>
</evidence>
<evidence type="ECO:0000256" key="2">
    <source>
        <dbReference type="ARBA" id="ARBA00022679"/>
    </source>
</evidence>
<dbReference type="GO" id="GO:0046165">
    <property type="term" value="P:alcohol biosynthetic process"/>
    <property type="evidence" value="ECO:0007669"/>
    <property type="project" value="UniProtKB-ARBA"/>
</dbReference>
<name>A0A6A5YG09_9PLEO</name>
<organism evidence="6 7">
    <name type="scientific">Lophiotrema nucula</name>
    <dbReference type="NCBI Taxonomy" id="690887"/>
    <lineage>
        <taxon>Eukaryota</taxon>
        <taxon>Fungi</taxon>
        <taxon>Dikarya</taxon>
        <taxon>Ascomycota</taxon>
        <taxon>Pezizomycotina</taxon>
        <taxon>Dothideomycetes</taxon>
        <taxon>Pleosporomycetidae</taxon>
        <taxon>Pleosporales</taxon>
        <taxon>Lophiotremataceae</taxon>
        <taxon>Lophiotrema</taxon>
    </lineage>
</organism>
<evidence type="ECO:0000313" key="7">
    <source>
        <dbReference type="Proteomes" id="UP000799770"/>
    </source>
</evidence>
<keyword evidence="7" id="KW-1185">Reference proteome</keyword>
<protein>
    <recommendedName>
        <fullName evidence="1">geranylgeranyl diphosphate synthase</fullName>
        <ecNumber evidence="1">2.5.1.29</ecNumber>
    </recommendedName>
</protein>
<dbReference type="AlphaFoldDB" id="A0A6A5YG09"/>
<dbReference type="SFLD" id="SFLDS00005">
    <property type="entry name" value="Isoprenoid_Synthase_Type_I"/>
    <property type="match status" value="1"/>
</dbReference>
<dbReference type="PANTHER" id="PTHR12001">
    <property type="entry name" value="GERANYLGERANYL PYROPHOSPHATE SYNTHASE"/>
    <property type="match status" value="1"/>
</dbReference>
<reference evidence="6" key="1">
    <citation type="journal article" date="2020" name="Stud. Mycol.">
        <title>101 Dothideomycetes genomes: a test case for predicting lifestyles and emergence of pathogens.</title>
        <authorList>
            <person name="Haridas S."/>
            <person name="Albert R."/>
            <person name="Binder M."/>
            <person name="Bloem J."/>
            <person name="Labutti K."/>
            <person name="Salamov A."/>
            <person name="Andreopoulos B."/>
            <person name="Baker S."/>
            <person name="Barry K."/>
            <person name="Bills G."/>
            <person name="Bluhm B."/>
            <person name="Cannon C."/>
            <person name="Castanera R."/>
            <person name="Culley D."/>
            <person name="Daum C."/>
            <person name="Ezra D."/>
            <person name="Gonzalez J."/>
            <person name="Henrissat B."/>
            <person name="Kuo A."/>
            <person name="Liang C."/>
            <person name="Lipzen A."/>
            <person name="Lutzoni F."/>
            <person name="Magnuson J."/>
            <person name="Mondo S."/>
            <person name="Nolan M."/>
            <person name="Ohm R."/>
            <person name="Pangilinan J."/>
            <person name="Park H.-J."/>
            <person name="Ramirez L."/>
            <person name="Alfaro M."/>
            <person name="Sun H."/>
            <person name="Tritt A."/>
            <person name="Yoshinaga Y."/>
            <person name="Zwiers L.-H."/>
            <person name="Turgeon B."/>
            <person name="Goodwin S."/>
            <person name="Spatafora J."/>
            <person name="Crous P."/>
            <person name="Grigoriev I."/>
        </authorList>
    </citation>
    <scope>NUCLEOTIDE SEQUENCE</scope>
    <source>
        <strain evidence="6">CBS 627.86</strain>
    </source>
</reference>
<evidence type="ECO:0000256" key="3">
    <source>
        <dbReference type="ARBA" id="ARBA00022723"/>
    </source>
</evidence>
<dbReference type="PANTHER" id="PTHR12001:SF72">
    <property type="entry name" value="THIJ_PFPI FAMILY PROTEIN (AFU_ORTHOLOGUE AFUA_3G01210)-RELATED"/>
    <property type="match status" value="1"/>
</dbReference>
<sequence length="724" mass="82084">MMYQFSTLVDEHKYDADGLCDGIPVRVHNKPEIEVAGTLDAQDDWEKLVFPLVDHHGGRGPRFGFMAVSMPECLPERFHIVSYANEFAFLYDDLIDMCSQEDVETENEYLSEGFHEGTRGTISGQGNGKRQIQAKILTKMMEIDRERAMVAMKAWAVFLETSSGREHHKKFNTLEEYLPYRCKDVGHMFWHALVTFGCALTVPEAELETCEQLVMPAVRAASLTNDLFSYDKERTAALAMGKGNVPNGIWILMREHSISLREAKTRCRKMIQAEVKKYVSTLEDVRLRSDLSEESKRYVELMQFSVSGNVVWSRECPRYHQAKVSDVLSGTQVDHLSNHSASEPLKRNRSDSSSQCSLPLTPDDSSAGIEALGTGLERKRQRLTPDCWGTAATIVPPETSLTANAHLDWLTIDPIGDAYLTKALPELGDNVIMGPFQYLQSFPSKGIRDKTIDAINHWLEVPLQAVSIVKSVVHLLHSSSLLLDDIQDGSQLRRGKPSAHVIFGTAQTINSATFLYNRALHMLELLDSPDVLVIFKKELERLFFGQSYDIHWSRELICPSTTEYLQMVDCKTGGLFRLLTQLLTTLSPHNTIANFDHLSLLFGRYFQIRDDYQNLTSTEYTAQKGFCEDLDEGKFSLPLLHALHITPHPAILRGLLQQRRYMGFLTREQKELVLEQMKQCGSLDYTYGILQTLYVAIEGEIARLEVLFGKDNFELRLLLNILKV</sequence>
<dbReference type="PROSITE" id="PS00444">
    <property type="entry name" value="POLYPRENYL_SYNTHASE_2"/>
    <property type="match status" value="1"/>
</dbReference>
<dbReference type="PROSITE" id="PS00723">
    <property type="entry name" value="POLYPRENYL_SYNTHASE_1"/>
    <property type="match status" value="1"/>
</dbReference>
<evidence type="ECO:0000256" key="1">
    <source>
        <dbReference type="ARBA" id="ARBA00012382"/>
    </source>
</evidence>
<keyword evidence="4" id="KW-0460">Magnesium</keyword>
<dbReference type="InterPro" id="IPR000092">
    <property type="entry name" value="Polyprenyl_synt"/>
</dbReference>
<dbReference type="Pfam" id="PF00348">
    <property type="entry name" value="polyprenyl_synt"/>
    <property type="match status" value="1"/>
</dbReference>
<evidence type="ECO:0000256" key="5">
    <source>
        <dbReference type="SAM" id="MobiDB-lite"/>
    </source>
</evidence>
<gene>
    <name evidence="6" type="ORF">BDV96DRAFT_655250</name>
</gene>
<dbReference type="InterPro" id="IPR033749">
    <property type="entry name" value="Polyprenyl_synt_CS"/>
</dbReference>
<evidence type="ECO:0000256" key="4">
    <source>
        <dbReference type="ARBA" id="ARBA00022842"/>
    </source>
</evidence>
<dbReference type="GO" id="GO:0008299">
    <property type="term" value="P:isoprenoid biosynthetic process"/>
    <property type="evidence" value="ECO:0007669"/>
    <property type="project" value="InterPro"/>
</dbReference>
<dbReference type="Pfam" id="PF19086">
    <property type="entry name" value="Terpene_syn_C_2"/>
    <property type="match status" value="1"/>
</dbReference>
<accession>A0A6A5YG09</accession>
<feature type="region of interest" description="Disordered" evidence="5">
    <location>
        <begin position="335"/>
        <end position="369"/>
    </location>
</feature>
<dbReference type="GO" id="GO:0004311">
    <property type="term" value="F:geranylgeranyl diphosphate synthase activity"/>
    <property type="evidence" value="ECO:0007669"/>
    <property type="project" value="UniProtKB-EC"/>
</dbReference>
<dbReference type="SUPFAM" id="SSF48576">
    <property type="entry name" value="Terpenoid synthases"/>
    <property type="match status" value="2"/>
</dbReference>
<dbReference type="Gene3D" id="1.10.600.10">
    <property type="entry name" value="Farnesyl Diphosphate Synthase"/>
    <property type="match status" value="2"/>
</dbReference>
<dbReference type="EC" id="2.5.1.29" evidence="1"/>
<dbReference type="InterPro" id="IPR008949">
    <property type="entry name" value="Isoprenoid_synthase_dom_sf"/>
</dbReference>
<proteinExistence type="predicted"/>
<dbReference type="OrthoDB" id="6921389at2759"/>
<dbReference type="GO" id="GO:0043386">
    <property type="term" value="P:mycotoxin biosynthetic process"/>
    <property type="evidence" value="ECO:0007669"/>
    <property type="project" value="UniProtKB-ARBA"/>
</dbReference>
<dbReference type="EMBL" id="ML977370">
    <property type="protein sequence ID" value="KAF2105873.1"/>
    <property type="molecule type" value="Genomic_DNA"/>
</dbReference>
<keyword evidence="3" id="KW-0479">Metal-binding</keyword>
<dbReference type="Proteomes" id="UP000799770">
    <property type="component" value="Unassembled WGS sequence"/>
</dbReference>
<keyword evidence="2" id="KW-0808">Transferase</keyword>
<dbReference type="GO" id="GO:0046872">
    <property type="term" value="F:metal ion binding"/>
    <property type="evidence" value="ECO:0007669"/>
    <property type="project" value="UniProtKB-KW"/>
</dbReference>